<dbReference type="Pfam" id="PF03473">
    <property type="entry name" value="MOSC"/>
    <property type="match status" value="1"/>
</dbReference>
<protein>
    <submittedName>
        <fullName evidence="2">MOSC domain-containing protein</fullName>
    </submittedName>
</protein>
<dbReference type="InterPro" id="IPR052353">
    <property type="entry name" value="Benzoxazolinone_Detox_Enz"/>
</dbReference>
<sequence>MQILSINSGRPETITIGQRVATTGIFKTPIAGQVHVSTQGLVGDTIADTAHHGGIDQAVYLYSAEDYAWWEAKLQRPIPFGTFGENLTLSSFGPQPLRAGDRIAINAVLLEVTFPRIPCSTLAARMSDATFVQQFIQARRPGAYTRVLSTGDLQVNDPVTMEYASPGFPTLTELSDLWHDRDRHPDLLRKGLNAPIAERFKAIFQQWLERGSTPSDSVAHED</sequence>
<keyword evidence="3" id="KW-1185">Reference proteome</keyword>
<evidence type="ECO:0000313" key="3">
    <source>
        <dbReference type="Proteomes" id="UP001482513"/>
    </source>
</evidence>
<accession>A0ABV0K7U2</accession>
<dbReference type="PROSITE" id="PS51340">
    <property type="entry name" value="MOSC"/>
    <property type="match status" value="1"/>
</dbReference>
<dbReference type="PANTHER" id="PTHR30212">
    <property type="entry name" value="PROTEIN YIIM"/>
    <property type="match status" value="1"/>
</dbReference>
<dbReference type="Gene3D" id="2.40.33.20">
    <property type="entry name" value="PK beta-barrel domain-like"/>
    <property type="match status" value="1"/>
</dbReference>
<dbReference type="Proteomes" id="UP001482513">
    <property type="component" value="Unassembled WGS sequence"/>
</dbReference>
<evidence type="ECO:0000313" key="2">
    <source>
        <dbReference type="EMBL" id="MEP0948850.1"/>
    </source>
</evidence>
<comment type="caution">
    <text evidence="2">The sequence shown here is derived from an EMBL/GenBank/DDBJ whole genome shotgun (WGS) entry which is preliminary data.</text>
</comment>
<name>A0ABV0K7U2_9CYAN</name>
<gene>
    <name evidence="2" type="ORF">NC992_18350</name>
</gene>
<evidence type="ECO:0000259" key="1">
    <source>
        <dbReference type="PROSITE" id="PS51340"/>
    </source>
</evidence>
<dbReference type="RefSeq" id="WP_190694582.1">
    <property type="nucleotide sequence ID" value="NZ_JAMPKX010000009.1"/>
</dbReference>
<reference evidence="2 3" key="1">
    <citation type="submission" date="2022-04" db="EMBL/GenBank/DDBJ databases">
        <title>Positive selection, recombination, and allopatry shape intraspecific diversity of widespread and dominant cyanobacteria.</title>
        <authorList>
            <person name="Wei J."/>
            <person name="Shu W."/>
            <person name="Hu C."/>
        </authorList>
    </citation>
    <scope>NUCLEOTIDE SEQUENCE [LARGE SCALE GENOMIC DNA]</scope>
    <source>
        <strain evidence="2 3">DQ-A4</strain>
    </source>
</reference>
<feature type="domain" description="MOSC" evidence="1">
    <location>
        <begin position="28"/>
        <end position="162"/>
    </location>
</feature>
<dbReference type="InterPro" id="IPR005302">
    <property type="entry name" value="MoCF_Sase_C"/>
</dbReference>
<organism evidence="2 3">
    <name type="scientific">Leptolyngbya subtilissima DQ-A4</name>
    <dbReference type="NCBI Taxonomy" id="2933933"/>
    <lineage>
        <taxon>Bacteria</taxon>
        <taxon>Bacillati</taxon>
        <taxon>Cyanobacteriota</taxon>
        <taxon>Cyanophyceae</taxon>
        <taxon>Leptolyngbyales</taxon>
        <taxon>Leptolyngbyaceae</taxon>
        <taxon>Leptolyngbya group</taxon>
        <taxon>Leptolyngbya</taxon>
    </lineage>
</organism>
<dbReference type="InterPro" id="IPR011037">
    <property type="entry name" value="Pyrv_Knase-like_insert_dom_sf"/>
</dbReference>
<dbReference type="PANTHER" id="PTHR30212:SF2">
    <property type="entry name" value="PROTEIN YIIM"/>
    <property type="match status" value="1"/>
</dbReference>
<dbReference type="SUPFAM" id="SSF50800">
    <property type="entry name" value="PK beta-barrel domain-like"/>
    <property type="match status" value="1"/>
</dbReference>
<proteinExistence type="predicted"/>
<dbReference type="EMBL" id="JAMPKX010000009">
    <property type="protein sequence ID" value="MEP0948850.1"/>
    <property type="molecule type" value="Genomic_DNA"/>
</dbReference>